<accession>A0A915PU51</accession>
<name>A0A915PU51_9BILA</name>
<dbReference type="AlphaFoldDB" id="A0A915PU51"/>
<reference evidence="2" key="1">
    <citation type="submission" date="2022-11" db="UniProtKB">
        <authorList>
            <consortium name="WormBaseParasite"/>
        </authorList>
    </citation>
    <scope>IDENTIFICATION</scope>
</reference>
<dbReference type="Proteomes" id="UP000887581">
    <property type="component" value="Unplaced"/>
</dbReference>
<keyword evidence="1" id="KW-1185">Reference proteome</keyword>
<organism evidence="1 2">
    <name type="scientific">Setaria digitata</name>
    <dbReference type="NCBI Taxonomy" id="48799"/>
    <lineage>
        <taxon>Eukaryota</taxon>
        <taxon>Metazoa</taxon>
        <taxon>Ecdysozoa</taxon>
        <taxon>Nematoda</taxon>
        <taxon>Chromadorea</taxon>
        <taxon>Rhabditida</taxon>
        <taxon>Spirurina</taxon>
        <taxon>Spiruromorpha</taxon>
        <taxon>Filarioidea</taxon>
        <taxon>Setariidae</taxon>
        <taxon>Setaria</taxon>
    </lineage>
</organism>
<protein>
    <submittedName>
        <fullName evidence="2">Uncharacterized protein</fullName>
    </submittedName>
</protein>
<dbReference type="WBParaSite" id="sdigi.contig316.g7378.t1">
    <property type="protein sequence ID" value="sdigi.contig316.g7378.t1"/>
    <property type="gene ID" value="sdigi.contig316.g7378"/>
</dbReference>
<evidence type="ECO:0000313" key="1">
    <source>
        <dbReference type="Proteomes" id="UP000887581"/>
    </source>
</evidence>
<proteinExistence type="predicted"/>
<sequence>MIGRMVLLHAPDIMLQFWLRVGSRDSGGDWAVNAVAETSASMEDEKIFLMDYDMLSRLIEEIEKITSVACKLERLRLK</sequence>
<evidence type="ECO:0000313" key="2">
    <source>
        <dbReference type="WBParaSite" id="sdigi.contig316.g7378.t1"/>
    </source>
</evidence>